<dbReference type="RefSeq" id="WP_406788967.1">
    <property type="nucleotide sequence ID" value="NZ_JBJIAA010000016.1"/>
</dbReference>
<name>A0ABW8TIJ6_9CLOT</name>
<dbReference type="Proteomes" id="UP001623592">
    <property type="component" value="Unassembled WGS sequence"/>
</dbReference>
<reference evidence="1 2" key="1">
    <citation type="submission" date="2024-11" db="EMBL/GenBank/DDBJ databases">
        <authorList>
            <person name="Heng Y.C."/>
            <person name="Lim A.C.H."/>
            <person name="Lee J.K.Y."/>
            <person name="Kittelmann S."/>
        </authorList>
    </citation>
    <scope>NUCLEOTIDE SEQUENCE [LARGE SCALE GENOMIC DNA]</scope>
    <source>
        <strain evidence="1 2">WILCCON 0114</strain>
    </source>
</reference>
<proteinExistence type="predicted"/>
<sequence length="188" mass="21792">MTNLKCPVCGKYVNANNYNFNSEAFIDKNKEDSIVYCPFCGASSIFFSTSGEVYNINSQELDKNTLKIIDHAVKLEIFNGDFYLKASEMCKSDKLKEMFKSLSSIEYEHSRIHMRLGGFKETPVLINMNYSSYDTDEKLLKAASMREEHAVNYYEKYSKKINNKVLSKIFKILRDVEKIHIQLTLNEI</sequence>
<protein>
    <submittedName>
        <fullName evidence="1">Metal-iron-binding protein</fullName>
    </submittedName>
</protein>
<evidence type="ECO:0000313" key="1">
    <source>
        <dbReference type="EMBL" id="MFL0252310.1"/>
    </source>
</evidence>
<dbReference type="InterPro" id="IPR012347">
    <property type="entry name" value="Ferritin-like"/>
</dbReference>
<organism evidence="1 2">
    <name type="scientific">Clostridium neuense</name>
    <dbReference type="NCBI Taxonomy" id="1728934"/>
    <lineage>
        <taxon>Bacteria</taxon>
        <taxon>Bacillati</taxon>
        <taxon>Bacillota</taxon>
        <taxon>Clostridia</taxon>
        <taxon>Eubacteriales</taxon>
        <taxon>Clostridiaceae</taxon>
        <taxon>Clostridium</taxon>
    </lineage>
</organism>
<dbReference type="InterPro" id="IPR009078">
    <property type="entry name" value="Ferritin-like_SF"/>
</dbReference>
<evidence type="ECO:0000313" key="2">
    <source>
        <dbReference type="Proteomes" id="UP001623592"/>
    </source>
</evidence>
<keyword evidence="2" id="KW-1185">Reference proteome</keyword>
<dbReference type="SUPFAM" id="SSF47240">
    <property type="entry name" value="Ferritin-like"/>
    <property type="match status" value="1"/>
</dbReference>
<dbReference type="EMBL" id="JBJIAA010000016">
    <property type="protein sequence ID" value="MFL0252310.1"/>
    <property type="molecule type" value="Genomic_DNA"/>
</dbReference>
<gene>
    <name evidence="1" type="ORF">ACJDT4_17995</name>
</gene>
<accession>A0ABW8TIJ6</accession>
<dbReference type="Gene3D" id="1.20.1260.10">
    <property type="match status" value="2"/>
</dbReference>
<comment type="caution">
    <text evidence="1">The sequence shown here is derived from an EMBL/GenBank/DDBJ whole genome shotgun (WGS) entry which is preliminary data.</text>
</comment>